<dbReference type="RefSeq" id="WP_190836515.1">
    <property type="nucleotide sequence ID" value="NZ_CAWPPI010000110.1"/>
</dbReference>
<dbReference type="Proteomes" id="UP000629098">
    <property type="component" value="Unassembled WGS sequence"/>
</dbReference>
<accession>A0A8J7C8Z4</accession>
<proteinExistence type="predicted"/>
<organism evidence="1 2">
    <name type="scientific">Iningainema tapete BLCC-T55</name>
    <dbReference type="NCBI Taxonomy" id="2748662"/>
    <lineage>
        <taxon>Bacteria</taxon>
        <taxon>Bacillati</taxon>
        <taxon>Cyanobacteriota</taxon>
        <taxon>Cyanophyceae</taxon>
        <taxon>Nostocales</taxon>
        <taxon>Scytonemataceae</taxon>
        <taxon>Iningainema tapete</taxon>
    </lineage>
</organism>
<evidence type="ECO:0000313" key="1">
    <source>
        <dbReference type="EMBL" id="MBD2777449.1"/>
    </source>
</evidence>
<sequence length="52" mass="5908">MYRPYSTVSTGIVGFNTGCADHDQMRRSPVSQSARFRKSYRYIGWNADKSAS</sequence>
<keyword evidence="2" id="KW-1185">Reference proteome</keyword>
<evidence type="ECO:0000313" key="2">
    <source>
        <dbReference type="Proteomes" id="UP000629098"/>
    </source>
</evidence>
<gene>
    <name evidence="1" type="ORF">ICL16_36735</name>
</gene>
<dbReference type="EMBL" id="JACXAE010000110">
    <property type="protein sequence ID" value="MBD2777449.1"/>
    <property type="molecule type" value="Genomic_DNA"/>
</dbReference>
<reference evidence="1" key="1">
    <citation type="submission" date="2020-09" db="EMBL/GenBank/DDBJ databases">
        <title>Iningainema tapete sp. nov. (Scytonemataceae, Cyanobacteria) from greenhouses in central Florida (USA) produces two types of nodularin with biosynthetic potential for microcystin-LR and anabaenopeptins.</title>
        <authorList>
            <person name="Berthold D.E."/>
            <person name="Lefler F.W."/>
            <person name="Huang I.-S."/>
            <person name="Abdulla H."/>
            <person name="Zimba P.V."/>
            <person name="Laughinghouse H.D. IV."/>
        </authorList>
    </citation>
    <scope>NUCLEOTIDE SEQUENCE</scope>
    <source>
        <strain evidence="1">BLCCT55</strain>
    </source>
</reference>
<comment type="caution">
    <text evidence="1">The sequence shown here is derived from an EMBL/GenBank/DDBJ whole genome shotgun (WGS) entry which is preliminary data.</text>
</comment>
<dbReference type="AlphaFoldDB" id="A0A8J7C8Z4"/>
<name>A0A8J7C8Z4_9CYAN</name>
<protein>
    <submittedName>
        <fullName evidence="1">Uncharacterized protein</fullName>
    </submittedName>
</protein>